<reference evidence="2 3" key="1">
    <citation type="journal article" date="2015" name="Nature">
        <title>rRNA introns, odd ribosomes, and small enigmatic genomes across a large radiation of phyla.</title>
        <authorList>
            <person name="Brown C.T."/>
            <person name="Hug L.A."/>
            <person name="Thomas B.C."/>
            <person name="Sharon I."/>
            <person name="Castelle C.J."/>
            <person name="Singh A."/>
            <person name="Wilkins M.J."/>
            <person name="Williams K.H."/>
            <person name="Banfield J.F."/>
        </authorList>
    </citation>
    <scope>NUCLEOTIDE SEQUENCE [LARGE SCALE GENOMIC DNA]</scope>
</reference>
<keyword evidence="1" id="KW-0812">Transmembrane</keyword>
<evidence type="ECO:0000313" key="3">
    <source>
        <dbReference type="Proteomes" id="UP000034231"/>
    </source>
</evidence>
<feature type="transmembrane region" description="Helical" evidence="1">
    <location>
        <begin position="88"/>
        <end position="109"/>
    </location>
</feature>
<name>A0A0G0L7U4_9BACT</name>
<keyword evidence="1" id="KW-1133">Transmembrane helix</keyword>
<feature type="transmembrane region" description="Helical" evidence="1">
    <location>
        <begin position="140"/>
        <end position="158"/>
    </location>
</feature>
<accession>A0A0G0L7U4</accession>
<feature type="transmembrane region" description="Helical" evidence="1">
    <location>
        <begin position="170"/>
        <end position="193"/>
    </location>
</feature>
<gene>
    <name evidence="2" type="ORF">US68_C0025G0006</name>
</gene>
<organism evidence="2 3">
    <name type="scientific">Candidatus Shapirobacteria bacterium GW2011_GWE1_38_10</name>
    <dbReference type="NCBI Taxonomy" id="1618488"/>
    <lineage>
        <taxon>Bacteria</taxon>
        <taxon>Candidatus Shapironibacteriota</taxon>
    </lineage>
</organism>
<evidence type="ECO:0000313" key="2">
    <source>
        <dbReference type="EMBL" id="KKQ48721.1"/>
    </source>
</evidence>
<feature type="transmembrane region" description="Helical" evidence="1">
    <location>
        <begin position="205"/>
        <end position="222"/>
    </location>
</feature>
<feature type="transmembrane region" description="Helical" evidence="1">
    <location>
        <begin position="356"/>
        <end position="372"/>
    </location>
</feature>
<evidence type="ECO:0008006" key="4">
    <source>
        <dbReference type="Google" id="ProtNLM"/>
    </source>
</evidence>
<comment type="caution">
    <text evidence="2">The sequence shown here is derived from an EMBL/GenBank/DDBJ whole genome shotgun (WGS) entry which is preliminary data.</text>
</comment>
<sequence>MKEKINYSFLIVIIAVFLSLWLRMAAVWNNNFPFTMDQGRDMVDIRSMVVTHTPRLVGPTTSINGVLLGPAWYYFLLTPFLLSNGNPAAILFWQILWYQFSAIFLWWSLSKYNQRLGLICSVLFLFMPVGFYANRYFWNANAMLIFTAFFFGMLFLMINKPSSKKALVTGILAGISLQIEAAFGIIFFPFVFFFLTSKKSGIKNLAALSSGFFITLLPQILFEIRHQFIMTKVLIAEFSGDAAVLGEKIDLSERVGERYSALIKRVVEISHFHPSIIITVFFLGLLVGTLLILSKKKSALKDYFSVSILFLIFSGMFYLAFPQHLKGWYLLGLSVPLIIIVSLFLENILSWKIKPLSLAVGAFVILHILFAIKEQNLYLKQVASLPSDDPSNLKNELTAIDWVYEKVSGQGFKAYNYIPSVYDFNYHYLYWWYGAKKYGYQPADVAYLPNQPEYIQNNSLLWTRARPVVEDSPVMLLIEIDKEMPEREQKWMGNFSIYCLNEEKEFPFGVKAIKVELCSKVINR</sequence>
<feature type="transmembrane region" description="Helical" evidence="1">
    <location>
        <begin position="115"/>
        <end position="133"/>
    </location>
</feature>
<keyword evidence="1" id="KW-0472">Membrane</keyword>
<feature type="transmembrane region" description="Helical" evidence="1">
    <location>
        <begin position="327"/>
        <end position="349"/>
    </location>
</feature>
<dbReference type="EMBL" id="LBTX01000025">
    <property type="protein sequence ID" value="KKQ48721.1"/>
    <property type="molecule type" value="Genomic_DNA"/>
</dbReference>
<feature type="transmembrane region" description="Helical" evidence="1">
    <location>
        <begin position="7"/>
        <end position="28"/>
    </location>
</feature>
<feature type="transmembrane region" description="Helical" evidence="1">
    <location>
        <begin position="303"/>
        <end position="321"/>
    </location>
</feature>
<dbReference type="AlphaFoldDB" id="A0A0G0L7U4"/>
<feature type="transmembrane region" description="Helical" evidence="1">
    <location>
        <begin position="272"/>
        <end position="291"/>
    </location>
</feature>
<proteinExistence type="predicted"/>
<dbReference type="Proteomes" id="UP000034231">
    <property type="component" value="Unassembled WGS sequence"/>
</dbReference>
<evidence type="ECO:0000256" key="1">
    <source>
        <dbReference type="SAM" id="Phobius"/>
    </source>
</evidence>
<protein>
    <recommendedName>
        <fullName evidence="4">Glycosyltransferase RgtA/B/C/D-like domain-containing protein</fullName>
    </recommendedName>
</protein>